<gene>
    <name evidence="8" type="ORF">SAMN02927921_02382</name>
</gene>
<dbReference type="OrthoDB" id="5694214at2"/>
<keyword evidence="4" id="KW-0472">Membrane</keyword>
<evidence type="ECO:0000313" key="8">
    <source>
        <dbReference type="EMBL" id="SFW56816.1"/>
    </source>
</evidence>
<reference evidence="8 9" key="1">
    <citation type="submission" date="2016-11" db="EMBL/GenBank/DDBJ databases">
        <authorList>
            <person name="Jaros S."/>
            <person name="Januszkiewicz K."/>
            <person name="Wedrychowicz H."/>
        </authorList>
    </citation>
    <scope>NUCLEOTIDE SEQUENCE [LARGE SCALE GENOMIC DNA]</scope>
    <source>
        <strain evidence="8 9">CGMCC 1.12145</strain>
    </source>
</reference>
<comment type="similarity">
    <text evidence="2">Belongs to the SusD family.</text>
</comment>
<dbReference type="STRING" id="1150368.SAMN02927921_02382"/>
<evidence type="ECO:0000256" key="4">
    <source>
        <dbReference type="ARBA" id="ARBA00023136"/>
    </source>
</evidence>
<evidence type="ECO:0000256" key="3">
    <source>
        <dbReference type="ARBA" id="ARBA00022729"/>
    </source>
</evidence>
<keyword evidence="3" id="KW-0732">Signal</keyword>
<dbReference type="Gene3D" id="1.25.40.390">
    <property type="match status" value="1"/>
</dbReference>
<dbReference type="InterPro" id="IPR012944">
    <property type="entry name" value="SusD_RagB_dom"/>
</dbReference>
<dbReference type="PROSITE" id="PS51257">
    <property type="entry name" value="PROKAR_LIPOPROTEIN"/>
    <property type="match status" value="1"/>
</dbReference>
<evidence type="ECO:0000259" key="7">
    <source>
        <dbReference type="Pfam" id="PF14322"/>
    </source>
</evidence>
<feature type="domain" description="SusD-like N-terminal" evidence="7">
    <location>
        <begin position="119"/>
        <end position="228"/>
    </location>
</feature>
<accession>A0A1K1QA54</accession>
<dbReference type="InterPro" id="IPR011990">
    <property type="entry name" value="TPR-like_helical_dom_sf"/>
</dbReference>
<evidence type="ECO:0000313" key="9">
    <source>
        <dbReference type="Proteomes" id="UP000182248"/>
    </source>
</evidence>
<dbReference type="GO" id="GO:0009279">
    <property type="term" value="C:cell outer membrane"/>
    <property type="evidence" value="ECO:0007669"/>
    <property type="project" value="UniProtKB-SubCell"/>
</dbReference>
<dbReference type="InterPro" id="IPR033985">
    <property type="entry name" value="SusD-like_N"/>
</dbReference>
<name>A0A1K1QA54_9FLAO</name>
<dbReference type="SUPFAM" id="SSF48452">
    <property type="entry name" value="TPR-like"/>
    <property type="match status" value="1"/>
</dbReference>
<dbReference type="Pfam" id="PF07980">
    <property type="entry name" value="SusD_RagB"/>
    <property type="match status" value="1"/>
</dbReference>
<evidence type="ECO:0000256" key="2">
    <source>
        <dbReference type="ARBA" id="ARBA00006275"/>
    </source>
</evidence>
<proteinExistence type="inferred from homology"/>
<dbReference type="Proteomes" id="UP000182248">
    <property type="component" value="Unassembled WGS sequence"/>
</dbReference>
<evidence type="ECO:0000256" key="5">
    <source>
        <dbReference type="ARBA" id="ARBA00023237"/>
    </source>
</evidence>
<protein>
    <submittedName>
        <fullName evidence="8">Starch-binding associating with outer membrane</fullName>
    </submittedName>
</protein>
<keyword evidence="5" id="KW-0998">Cell outer membrane</keyword>
<dbReference type="RefSeq" id="WP_072317597.1">
    <property type="nucleotide sequence ID" value="NZ_FPJE01000012.1"/>
</dbReference>
<evidence type="ECO:0000256" key="1">
    <source>
        <dbReference type="ARBA" id="ARBA00004442"/>
    </source>
</evidence>
<dbReference type="EMBL" id="FPJE01000012">
    <property type="protein sequence ID" value="SFW56816.1"/>
    <property type="molecule type" value="Genomic_DNA"/>
</dbReference>
<feature type="domain" description="RagB/SusD" evidence="6">
    <location>
        <begin position="305"/>
        <end position="591"/>
    </location>
</feature>
<sequence>MKKLYIILTLCTGFFVGSCNDDFMERYPLDQITDENFWQTGEDLELYCNDLYAQYIRGFSYGWGQNNVSPYGYNEATIPYGDVITDNAAPDSYSRVTNNEYNGHITGGSGSGGWSWGNMRKLNYFLDNYQRGDVDPEVRNVYLGEVLFFKAWDYFEKVKLFGNVPWYNHVLETDSEELYAPRTPRAEVMDSVMKILDDAIAYLPEKGAQKQGRINKDVALHLKSRIGLFEGTYRKYHNELGLDGSAFLEASVKASETLMASGYSIYTTGNTDADYNALFAQYSYADNPEIILWKEYSANENLGVAFSRYYAQNLRHRHGATRDLVDSYLCIDGQPIANSPLFEGKDSIQQEMLHRDPRLRQTICNFGEYALAEGAMGADNAPLPNIPGLSGNKCPTGYRVGKWFFNEPDDWGRLTNGMQAAPVFRYAEILLNYAEARYELGQLSQGVIDQTINVIRSRVNMPALQLGNIPSDPVLDQDYATYCDYIPEPVLREIRRERRIELAFENFRWDDLMRWKAGKFLEKPVEGIKFVQEQFPSVVVGTDVFLSSEGYILPYFQVLPDGRTWDDRQYLFPIPIEDLVLNPELKQNPDWESN</sequence>
<dbReference type="AlphaFoldDB" id="A0A1K1QA54"/>
<organism evidence="8 9">
    <name type="scientific">Sinomicrobium oceani</name>
    <dbReference type="NCBI Taxonomy" id="1150368"/>
    <lineage>
        <taxon>Bacteria</taxon>
        <taxon>Pseudomonadati</taxon>
        <taxon>Bacteroidota</taxon>
        <taxon>Flavobacteriia</taxon>
        <taxon>Flavobacteriales</taxon>
        <taxon>Flavobacteriaceae</taxon>
        <taxon>Sinomicrobium</taxon>
    </lineage>
</organism>
<keyword evidence="9" id="KW-1185">Reference proteome</keyword>
<dbReference type="Pfam" id="PF14322">
    <property type="entry name" value="SusD-like_3"/>
    <property type="match status" value="1"/>
</dbReference>
<evidence type="ECO:0000259" key="6">
    <source>
        <dbReference type="Pfam" id="PF07980"/>
    </source>
</evidence>
<comment type="subcellular location">
    <subcellularLocation>
        <location evidence="1">Cell outer membrane</location>
    </subcellularLocation>
</comment>